<dbReference type="GO" id="GO:0004519">
    <property type="term" value="F:endonuclease activity"/>
    <property type="evidence" value="ECO:0007669"/>
    <property type="project" value="UniProtKB-KW"/>
</dbReference>
<evidence type="ECO:0000256" key="7">
    <source>
        <dbReference type="ARBA" id="ARBA00022918"/>
    </source>
</evidence>
<sequence length="384" mass="44537">MHPESEKYTSFVTPLGQFQFTRMPFGLKNAPSMFQRFIHKIFAEMIKEGEVIVYLDDIMIGTENLENHFQILEKVLNKITQNKLELRLDKCEFLQTSVNYLGYIVDGEGIRADDKGLEAIKNFPVPKNVHTVQSFIGLCSYFRRFVKDFSVLAEPLFDLTKKEKIFSFGAKELECFELLKSKLLGAPVLALYDPNDYTELHCDASSIGLGAILLQRKEDGKMHPIFYFSKRTTEAESRYHSFELEALAIVSALKRFRVYLQGKPFKIITDCNSLALTLNKKELNPRIARWALELQNFNYTLEHRAGKHMQHVDALSRSSNILVVETNTFEENLIICQGRDENLKKCKKLLEEKEHKLFEMRNGVLYRKKKLWQSFILCSTRYGG</sequence>
<evidence type="ECO:0000256" key="5">
    <source>
        <dbReference type="ARBA" id="ARBA00022759"/>
    </source>
</evidence>
<dbReference type="GO" id="GO:0016787">
    <property type="term" value="F:hydrolase activity"/>
    <property type="evidence" value="ECO:0007669"/>
    <property type="project" value="UniProtKB-KW"/>
</dbReference>
<reference evidence="9" key="1">
    <citation type="submission" date="2015-06" db="EMBL/GenBank/DDBJ databases">
        <authorList>
            <person name="Hoefler B.C."/>
            <person name="Straight P.D."/>
        </authorList>
    </citation>
    <scope>NUCLEOTIDE SEQUENCE</scope>
</reference>
<dbReference type="PANTHER" id="PTHR37984:SF5">
    <property type="entry name" value="PROTEIN NYNRIN-LIKE"/>
    <property type="match status" value="1"/>
</dbReference>
<dbReference type="Gene3D" id="3.30.70.270">
    <property type="match status" value="2"/>
</dbReference>
<dbReference type="InterPro" id="IPR041373">
    <property type="entry name" value="RT_RNaseH"/>
</dbReference>
<evidence type="ECO:0000259" key="8">
    <source>
        <dbReference type="PROSITE" id="PS50878"/>
    </source>
</evidence>
<feature type="domain" description="Reverse transcriptase" evidence="8">
    <location>
        <begin position="1"/>
        <end position="105"/>
    </location>
</feature>
<evidence type="ECO:0000313" key="9">
    <source>
        <dbReference type="EMBL" id="JAI23237.1"/>
    </source>
</evidence>
<dbReference type="GO" id="GO:0003964">
    <property type="term" value="F:RNA-directed DNA polymerase activity"/>
    <property type="evidence" value="ECO:0007669"/>
    <property type="project" value="UniProtKB-KW"/>
</dbReference>
<evidence type="ECO:0000256" key="3">
    <source>
        <dbReference type="ARBA" id="ARBA00022695"/>
    </source>
</evidence>
<proteinExistence type="predicted"/>
<accession>A0A0K8U9C0</accession>
<dbReference type="InterPro" id="IPR000477">
    <property type="entry name" value="RT_dom"/>
</dbReference>
<keyword evidence="5" id="KW-0255">Endonuclease</keyword>
<dbReference type="EMBL" id="GDHF01029077">
    <property type="protein sequence ID" value="JAI23237.1"/>
    <property type="molecule type" value="Transcribed_RNA"/>
</dbReference>
<dbReference type="Pfam" id="PF17917">
    <property type="entry name" value="RT_RNaseH"/>
    <property type="match status" value="1"/>
</dbReference>
<dbReference type="CDD" id="cd09274">
    <property type="entry name" value="RNase_HI_RT_Ty3"/>
    <property type="match status" value="1"/>
</dbReference>
<evidence type="ECO:0000256" key="6">
    <source>
        <dbReference type="ARBA" id="ARBA00022801"/>
    </source>
</evidence>
<dbReference type="AlphaFoldDB" id="A0A0K8U9C0"/>
<organism evidence="9">
    <name type="scientific">Bactrocera latifrons</name>
    <name type="common">Malaysian fruit fly</name>
    <name type="synonym">Chaetodacus latifrons</name>
    <dbReference type="NCBI Taxonomy" id="174628"/>
    <lineage>
        <taxon>Eukaryota</taxon>
        <taxon>Metazoa</taxon>
        <taxon>Ecdysozoa</taxon>
        <taxon>Arthropoda</taxon>
        <taxon>Hexapoda</taxon>
        <taxon>Insecta</taxon>
        <taxon>Pterygota</taxon>
        <taxon>Neoptera</taxon>
        <taxon>Endopterygota</taxon>
        <taxon>Diptera</taxon>
        <taxon>Brachycera</taxon>
        <taxon>Muscomorpha</taxon>
        <taxon>Tephritoidea</taxon>
        <taxon>Tephritidae</taxon>
        <taxon>Bactrocera</taxon>
        <taxon>Bactrocera</taxon>
    </lineage>
</organism>
<dbReference type="PROSITE" id="PS50878">
    <property type="entry name" value="RT_POL"/>
    <property type="match status" value="1"/>
</dbReference>
<dbReference type="FunFam" id="3.30.70.270:FF:000020">
    <property type="entry name" value="Transposon Tf2-6 polyprotein-like Protein"/>
    <property type="match status" value="1"/>
</dbReference>
<evidence type="ECO:0000256" key="1">
    <source>
        <dbReference type="ARBA" id="ARBA00012493"/>
    </source>
</evidence>
<dbReference type="Pfam" id="PF00078">
    <property type="entry name" value="RVT_1"/>
    <property type="match status" value="1"/>
</dbReference>
<dbReference type="InterPro" id="IPR043502">
    <property type="entry name" value="DNA/RNA_pol_sf"/>
</dbReference>
<keyword evidence="4" id="KW-0540">Nuclease</keyword>
<name>A0A0K8U9C0_BACLA</name>
<dbReference type="EC" id="2.7.7.49" evidence="1"/>
<dbReference type="FunFam" id="3.30.70.270:FF:000003">
    <property type="entry name" value="Transposon Ty3-G Gag-Pol polyprotein"/>
    <property type="match status" value="1"/>
</dbReference>
<protein>
    <recommendedName>
        <fullName evidence="1">RNA-directed DNA polymerase</fullName>
        <ecNumber evidence="1">2.7.7.49</ecNumber>
    </recommendedName>
</protein>
<gene>
    <name evidence="9" type="primary">pol_456</name>
    <name evidence="9" type="ORF">c1_g1_i1</name>
</gene>
<evidence type="ECO:0000256" key="4">
    <source>
        <dbReference type="ARBA" id="ARBA00022722"/>
    </source>
</evidence>
<evidence type="ECO:0000256" key="2">
    <source>
        <dbReference type="ARBA" id="ARBA00022679"/>
    </source>
</evidence>
<keyword evidence="7" id="KW-0695">RNA-directed DNA polymerase</keyword>
<dbReference type="PANTHER" id="PTHR37984">
    <property type="entry name" value="PROTEIN CBG26694"/>
    <property type="match status" value="1"/>
</dbReference>
<keyword evidence="3" id="KW-0548">Nucleotidyltransferase</keyword>
<dbReference type="OrthoDB" id="115435at2759"/>
<keyword evidence="6" id="KW-0378">Hydrolase</keyword>
<keyword evidence="2" id="KW-0808">Transferase</keyword>
<dbReference type="SUPFAM" id="SSF56672">
    <property type="entry name" value="DNA/RNA polymerases"/>
    <property type="match status" value="1"/>
</dbReference>
<dbReference type="InterPro" id="IPR043128">
    <property type="entry name" value="Rev_trsase/Diguanyl_cyclase"/>
</dbReference>
<dbReference type="InterPro" id="IPR050951">
    <property type="entry name" value="Retrovirus_Pol_polyprotein"/>
</dbReference>
<dbReference type="Gene3D" id="3.10.10.10">
    <property type="entry name" value="HIV Type 1 Reverse Transcriptase, subunit A, domain 1"/>
    <property type="match status" value="1"/>
</dbReference>
<dbReference type="CDD" id="cd01647">
    <property type="entry name" value="RT_LTR"/>
    <property type="match status" value="1"/>
</dbReference>